<dbReference type="EC" id="1.1.1.47" evidence="2"/>
<dbReference type="InterPro" id="IPR002347">
    <property type="entry name" value="SDR_fam"/>
</dbReference>
<gene>
    <name evidence="2" type="ORF">GPM19_04890</name>
</gene>
<evidence type="ECO:0000256" key="1">
    <source>
        <dbReference type="ARBA" id="ARBA00006484"/>
    </source>
</evidence>
<dbReference type="FunFam" id="3.40.50.720:FF:000084">
    <property type="entry name" value="Short-chain dehydrogenase reductase"/>
    <property type="match status" value="1"/>
</dbReference>
<dbReference type="AlphaFoldDB" id="A0A7X3H111"/>
<protein>
    <submittedName>
        <fullName evidence="2">Glucose 1-dehydrogenase</fullName>
        <ecNumber evidence="2">1.1.1.47</ecNumber>
    </submittedName>
</protein>
<sequence>MSNASSNKRVENKVVLVTGGVFGIGRAISLLLAREGAKVAVTDIQDEEGKKVVEEINNAGGTAEYWHLDTSSEEQVKNVFSEVADTFGSLNVLVNNAGISGPNKPTHEVTAEEWNNLMAINVNGVFFCTKHAIPFMQKAGQGSIINLSSIYGIVGAADLPPYHASKGAVRVMSKNDALFYAKDNIRVNSIHPGFIWTPLVENLGKESPEGVEAFRKQLDALHPIGHVGEPDDIAYGALYLASDESKFVTGSELLIDGGYLSR</sequence>
<evidence type="ECO:0000313" key="3">
    <source>
        <dbReference type="Proteomes" id="UP000437638"/>
    </source>
</evidence>
<dbReference type="PANTHER" id="PTHR42820:SF1">
    <property type="entry name" value="SHORT-CHAIN DEHYDROGENASE_REDUCTASE FAMILY PROTEIN"/>
    <property type="match status" value="1"/>
</dbReference>
<accession>A0A7X3H111</accession>
<comment type="similarity">
    <text evidence="1">Belongs to the short-chain dehydrogenases/reductases (SDR) family.</text>
</comment>
<dbReference type="InterPro" id="IPR036291">
    <property type="entry name" value="NAD(P)-bd_dom_sf"/>
</dbReference>
<dbReference type="PANTHER" id="PTHR42820">
    <property type="entry name" value="SHORT-CHAIN DEHYDROGENASE REDUCTASE"/>
    <property type="match status" value="1"/>
</dbReference>
<dbReference type="Pfam" id="PF13561">
    <property type="entry name" value="adh_short_C2"/>
    <property type="match status" value="1"/>
</dbReference>
<comment type="caution">
    <text evidence="2">The sequence shown here is derived from an EMBL/GenBank/DDBJ whole genome shotgun (WGS) entry which is preliminary data.</text>
</comment>
<dbReference type="Gene3D" id="3.40.50.720">
    <property type="entry name" value="NAD(P)-binding Rossmann-like Domain"/>
    <property type="match status" value="1"/>
</dbReference>
<dbReference type="PRINTS" id="PR00080">
    <property type="entry name" value="SDRFAMILY"/>
</dbReference>
<name>A0A7X3H111_9GAMM</name>
<dbReference type="PRINTS" id="PR00081">
    <property type="entry name" value="GDHRDH"/>
</dbReference>
<reference evidence="2 3" key="1">
    <citation type="submission" date="2019-12" db="EMBL/GenBank/DDBJ databases">
        <title>Halomonas rutogse sp. nov. isolated from two lakes on Tibetan Plateau.</title>
        <authorList>
            <person name="Gao P."/>
        </authorList>
    </citation>
    <scope>NUCLEOTIDE SEQUENCE [LARGE SCALE GENOMIC DNA]</scope>
    <source>
        <strain evidence="2 3">ZH2S</strain>
    </source>
</reference>
<keyword evidence="3" id="KW-1185">Reference proteome</keyword>
<dbReference type="GO" id="GO:0047936">
    <property type="term" value="F:glucose 1-dehydrogenase [NAD(P)+] activity"/>
    <property type="evidence" value="ECO:0007669"/>
    <property type="project" value="UniProtKB-EC"/>
</dbReference>
<proteinExistence type="inferred from homology"/>
<dbReference type="RefSeq" id="WP_160417770.1">
    <property type="nucleotide sequence ID" value="NZ_WTKP01000003.1"/>
</dbReference>
<keyword evidence="2" id="KW-0560">Oxidoreductase</keyword>
<dbReference type="EMBL" id="WTKP01000003">
    <property type="protein sequence ID" value="MWJ27550.1"/>
    <property type="molecule type" value="Genomic_DNA"/>
</dbReference>
<dbReference type="SUPFAM" id="SSF51735">
    <property type="entry name" value="NAD(P)-binding Rossmann-fold domains"/>
    <property type="match status" value="1"/>
</dbReference>
<organism evidence="2 3">
    <name type="scientific">Vreelandella zhuhanensis</name>
    <dbReference type="NCBI Taxonomy" id="2684210"/>
    <lineage>
        <taxon>Bacteria</taxon>
        <taxon>Pseudomonadati</taxon>
        <taxon>Pseudomonadota</taxon>
        <taxon>Gammaproteobacteria</taxon>
        <taxon>Oceanospirillales</taxon>
        <taxon>Halomonadaceae</taxon>
        <taxon>Vreelandella</taxon>
    </lineage>
</organism>
<dbReference type="Proteomes" id="UP000437638">
    <property type="component" value="Unassembled WGS sequence"/>
</dbReference>
<dbReference type="NCBIfam" id="NF005559">
    <property type="entry name" value="PRK07231.1"/>
    <property type="match status" value="1"/>
</dbReference>
<evidence type="ECO:0000313" key="2">
    <source>
        <dbReference type="EMBL" id="MWJ27550.1"/>
    </source>
</evidence>